<keyword evidence="7" id="KW-1185">Reference proteome</keyword>
<evidence type="ECO:0000313" key="7">
    <source>
        <dbReference type="Proteomes" id="UP000295711"/>
    </source>
</evidence>
<dbReference type="InterPro" id="IPR037483">
    <property type="entry name" value="YjjU-like"/>
</dbReference>
<dbReference type="OrthoDB" id="9802424at2"/>
<feature type="domain" description="PNPLA" evidence="5">
    <location>
        <begin position="5"/>
        <end position="172"/>
    </location>
</feature>
<dbReference type="CDD" id="cd07208">
    <property type="entry name" value="Pat_hypo_Ecoli_yjju_like"/>
    <property type="match status" value="1"/>
</dbReference>
<evidence type="ECO:0000313" key="6">
    <source>
        <dbReference type="EMBL" id="TCO85925.1"/>
    </source>
</evidence>
<dbReference type="RefSeq" id="WP_132088931.1">
    <property type="nucleotide sequence ID" value="NZ_JANKAQ010000001.1"/>
</dbReference>
<dbReference type="Pfam" id="PF01734">
    <property type="entry name" value="Patatin"/>
    <property type="match status" value="1"/>
</dbReference>
<dbReference type="GO" id="GO:0016787">
    <property type="term" value="F:hydrolase activity"/>
    <property type="evidence" value="ECO:0007669"/>
    <property type="project" value="UniProtKB-UniRule"/>
</dbReference>
<gene>
    <name evidence="6" type="ORF">EV212_102243</name>
</gene>
<feature type="active site" description="Proton acceptor" evidence="4">
    <location>
        <position position="159"/>
    </location>
</feature>
<dbReference type="Pfam" id="PF19890">
    <property type="entry name" value="DUF6363"/>
    <property type="match status" value="1"/>
</dbReference>
<evidence type="ECO:0000256" key="4">
    <source>
        <dbReference type="PROSITE-ProRule" id="PRU01161"/>
    </source>
</evidence>
<dbReference type="PROSITE" id="PS51635">
    <property type="entry name" value="PNPLA"/>
    <property type="match status" value="1"/>
</dbReference>
<comment type="caution">
    <text evidence="4">Lacks conserved residue(s) required for the propagation of feature annotation.</text>
</comment>
<protein>
    <submittedName>
        <fullName evidence="6">Putative patatin/cPLA2 family phospholipase</fullName>
    </submittedName>
</protein>
<keyword evidence="1 4" id="KW-0378">Hydrolase</keyword>
<sequence>MKTGLVLEGGAMRGMYTAGVLDVMMENHVEVDGVIGVSAGAVFGCNYKSKQIGRVIRYNTKYCSDERYVSLKSLIKTGDLYGAEFCYNELPTRLDPFDVKTYQENPVDFYVTCTDVHTGRPVYHLCNRGDAEDIQWMRASASMPLVSRIVSVGGYDLLDGGISDSIPIRWFLKQGYKKNIVVLTQPAGYRKKPTRMIPMFKVFMRKYPEIAKAMKRRHRNYNGSLKAVKKLEERGEVFLLQPSEPITIGRTEKDPEKLKRVYQLGRQDAQRHLQEMKNFLASNI</sequence>
<dbReference type="Gene3D" id="3.40.1090.10">
    <property type="entry name" value="Cytosolic phospholipase A2 catalytic domain"/>
    <property type="match status" value="2"/>
</dbReference>
<comment type="caution">
    <text evidence="6">The sequence shown here is derived from an EMBL/GenBank/DDBJ whole genome shotgun (WGS) entry which is preliminary data.</text>
</comment>
<dbReference type="InterPro" id="IPR050301">
    <property type="entry name" value="NTE"/>
</dbReference>
<dbReference type="EMBL" id="SLXA01000002">
    <property type="protein sequence ID" value="TCO85925.1"/>
    <property type="molecule type" value="Genomic_DNA"/>
</dbReference>
<dbReference type="PANTHER" id="PTHR14226">
    <property type="entry name" value="NEUROPATHY TARGET ESTERASE/SWISS CHEESE D.MELANOGASTER"/>
    <property type="match status" value="1"/>
</dbReference>
<dbReference type="SUPFAM" id="SSF52151">
    <property type="entry name" value="FabD/lysophospholipase-like"/>
    <property type="match status" value="1"/>
</dbReference>
<evidence type="ECO:0000256" key="3">
    <source>
        <dbReference type="ARBA" id="ARBA00023098"/>
    </source>
</evidence>
<dbReference type="InterPro" id="IPR016035">
    <property type="entry name" value="Acyl_Trfase/lysoPLipase"/>
</dbReference>
<evidence type="ECO:0000256" key="2">
    <source>
        <dbReference type="ARBA" id="ARBA00022963"/>
    </source>
</evidence>
<keyword evidence="2 4" id="KW-0442">Lipid degradation</keyword>
<feature type="short sequence motif" description="GXSXG" evidence="4">
    <location>
        <begin position="36"/>
        <end position="40"/>
    </location>
</feature>
<dbReference type="AlphaFoldDB" id="A0A4R2LK57"/>
<feature type="short sequence motif" description="DGA/G" evidence="4">
    <location>
        <begin position="159"/>
        <end position="161"/>
    </location>
</feature>
<dbReference type="PANTHER" id="PTHR14226:SF25">
    <property type="entry name" value="PHOSPHOESTERASE"/>
    <property type="match status" value="1"/>
</dbReference>
<accession>A0A4R2LK57</accession>
<dbReference type="GO" id="GO:0016042">
    <property type="term" value="P:lipid catabolic process"/>
    <property type="evidence" value="ECO:0007669"/>
    <property type="project" value="UniProtKB-UniRule"/>
</dbReference>
<feature type="active site" description="Nucleophile" evidence="4">
    <location>
        <position position="38"/>
    </location>
</feature>
<reference evidence="6 7" key="1">
    <citation type="submission" date="2019-03" db="EMBL/GenBank/DDBJ databases">
        <title>Genomic Encyclopedia of Type Strains, Phase IV (KMG-IV): sequencing the most valuable type-strain genomes for metagenomic binning, comparative biology and taxonomic classification.</title>
        <authorList>
            <person name="Goeker M."/>
        </authorList>
    </citation>
    <scope>NUCLEOTIDE SEQUENCE [LARGE SCALE GENOMIC DNA]</scope>
    <source>
        <strain evidence="6 7">DSM 28559</strain>
    </source>
</reference>
<name>A0A4R2LK57_9FIRM</name>
<organism evidence="6 7">
    <name type="scientific">Frisingicoccus caecimuris</name>
    <dbReference type="NCBI Taxonomy" id="1796636"/>
    <lineage>
        <taxon>Bacteria</taxon>
        <taxon>Bacillati</taxon>
        <taxon>Bacillota</taxon>
        <taxon>Clostridia</taxon>
        <taxon>Lachnospirales</taxon>
        <taxon>Lachnospiraceae</taxon>
        <taxon>Frisingicoccus</taxon>
    </lineage>
</organism>
<evidence type="ECO:0000256" key="1">
    <source>
        <dbReference type="ARBA" id="ARBA00022801"/>
    </source>
</evidence>
<dbReference type="Proteomes" id="UP000295711">
    <property type="component" value="Unassembled WGS sequence"/>
</dbReference>
<keyword evidence="3 4" id="KW-0443">Lipid metabolism</keyword>
<proteinExistence type="predicted"/>
<dbReference type="InterPro" id="IPR045943">
    <property type="entry name" value="DUF6363"/>
</dbReference>
<dbReference type="InterPro" id="IPR002641">
    <property type="entry name" value="PNPLA_dom"/>
</dbReference>
<evidence type="ECO:0000259" key="5">
    <source>
        <dbReference type="PROSITE" id="PS51635"/>
    </source>
</evidence>